<gene>
    <name evidence="3" type="ORF">COT71_02350</name>
</gene>
<keyword evidence="2" id="KW-0732">Signal</keyword>
<dbReference type="EMBL" id="PEZP01000029">
    <property type="protein sequence ID" value="PIT98141.1"/>
    <property type="molecule type" value="Genomic_DNA"/>
</dbReference>
<accession>A0A2M6WZA9</accession>
<comment type="caution">
    <text evidence="3">The sequence shown here is derived from an EMBL/GenBank/DDBJ whole genome shotgun (WGS) entry which is preliminary data.</text>
</comment>
<evidence type="ECO:0000256" key="2">
    <source>
        <dbReference type="SAM" id="SignalP"/>
    </source>
</evidence>
<feature type="compositionally biased region" description="Low complexity" evidence="1">
    <location>
        <begin position="46"/>
        <end position="59"/>
    </location>
</feature>
<feature type="region of interest" description="Disordered" evidence="1">
    <location>
        <begin position="37"/>
        <end position="60"/>
    </location>
</feature>
<evidence type="ECO:0000313" key="4">
    <source>
        <dbReference type="Proteomes" id="UP000230731"/>
    </source>
</evidence>
<name>A0A2M6WZA9_9BACT</name>
<organism evidence="3 4">
    <name type="scientific">Candidatus Andersenbacteria bacterium CG10_big_fil_rev_8_21_14_0_10_54_11</name>
    <dbReference type="NCBI Taxonomy" id="1974485"/>
    <lineage>
        <taxon>Bacteria</taxon>
        <taxon>Candidatus Anderseniibacteriota</taxon>
    </lineage>
</organism>
<sequence>MASFFTSASFTLALMGLASLPLAPVAAQTAVYNPLGQTEGNPAGIPPLDTDNPPLTLPDKQSETIFCPQDVKQCPDGSYTYRVPPTCEFSSCPVSGSQPVPTPLSSDTILFPPPTDNNTIVCAQDVKQCPDGSSVSRIPPTCGFAPCTGVGGQPLTADQPAAGDSSSSDFAAVYSAQSFTISGGSPYAGVVIDESTGLPAARLADGSSRLEQTLSVPPGGVDLYFSARSDSWSEDTQPAKVAFYRDNRAWKAFALAPDGQLHRYLAGRLDNSTTQTRSENISVRFLNDAYQPQQGKDRNVLLQELAALPVADTLDESFPTVSDGERPALNNTSFLQRIVRTIRSAVQNVVSLFK</sequence>
<dbReference type="AlphaFoldDB" id="A0A2M6WZA9"/>
<protein>
    <submittedName>
        <fullName evidence="3">Uncharacterized protein</fullName>
    </submittedName>
</protein>
<dbReference type="Proteomes" id="UP000230731">
    <property type="component" value="Unassembled WGS sequence"/>
</dbReference>
<feature type="signal peptide" evidence="2">
    <location>
        <begin position="1"/>
        <end position="23"/>
    </location>
</feature>
<reference evidence="4" key="1">
    <citation type="submission" date="2017-09" db="EMBL/GenBank/DDBJ databases">
        <title>Depth-based differentiation of microbial function through sediment-hosted aquifers and enrichment of novel symbionts in the deep terrestrial subsurface.</title>
        <authorList>
            <person name="Probst A.J."/>
            <person name="Ladd B."/>
            <person name="Jarett J.K."/>
            <person name="Geller-Mcgrath D.E."/>
            <person name="Sieber C.M.K."/>
            <person name="Emerson J.B."/>
            <person name="Anantharaman K."/>
            <person name="Thomas B.C."/>
            <person name="Malmstrom R."/>
            <person name="Stieglmeier M."/>
            <person name="Klingl A."/>
            <person name="Woyke T."/>
            <person name="Ryan C.M."/>
            <person name="Banfield J.F."/>
        </authorList>
    </citation>
    <scope>NUCLEOTIDE SEQUENCE [LARGE SCALE GENOMIC DNA]</scope>
</reference>
<feature type="chain" id="PRO_5014649924" evidence="2">
    <location>
        <begin position="24"/>
        <end position="354"/>
    </location>
</feature>
<evidence type="ECO:0000256" key="1">
    <source>
        <dbReference type="SAM" id="MobiDB-lite"/>
    </source>
</evidence>
<proteinExistence type="predicted"/>
<evidence type="ECO:0000313" key="3">
    <source>
        <dbReference type="EMBL" id="PIT98141.1"/>
    </source>
</evidence>